<dbReference type="NCBIfam" id="TIGR01777">
    <property type="entry name" value="yfcH"/>
    <property type="match status" value="1"/>
</dbReference>
<dbReference type="OrthoDB" id="9801773at2"/>
<comment type="caution">
    <text evidence="4">The sequence shown here is derived from an EMBL/GenBank/DDBJ whole genome shotgun (WGS) entry which is preliminary data.</text>
</comment>
<comment type="similarity">
    <text evidence="1">Belongs to the NAD(P)-dependent epimerase/dehydratase family. SDR39U1 subfamily.</text>
</comment>
<evidence type="ECO:0000259" key="2">
    <source>
        <dbReference type="Pfam" id="PF01370"/>
    </source>
</evidence>
<dbReference type="Gene3D" id="3.40.50.720">
    <property type="entry name" value="NAD(P)-binding Rossmann-like Domain"/>
    <property type="match status" value="1"/>
</dbReference>
<dbReference type="AlphaFoldDB" id="A0A5C8Z8R3"/>
<organism evidence="4 5">
    <name type="scientific">Reinekea thalattae</name>
    <dbReference type="NCBI Taxonomy" id="2593301"/>
    <lineage>
        <taxon>Bacteria</taxon>
        <taxon>Pseudomonadati</taxon>
        <taxon>Pseudomonadota</taxon>
        <taxon>Gammaproteobacteria</taxon>
        <taxon>Oceanospirillales</taxon>
        <taxon>Saccharospirillaceae</taxon>
        <taxon>Reinekea</taxon>
    </lineage>
</organism>
<reference evidence="4 5" key="1">
    <citation type="submission" date="2019-07" db="EMBL/GenBank/DDBJ databases">
        <title>Reinekea sp. strain SSH23 genome sequencing and assembly.</title>
        <authorList>
            <person name="Kim I."/>
        </authorList>
    </citation>
    <scope>NUCLEOTIDE SEQUENCE [LARGE SCALE GENOMIC DNA]</scope>
    <source>
        <strain evidence="4 5">SSH23</strain>
    </source>
</reference>
<evidence type="ECO:0000313" key="4">
    <source>
        <dbReference type="EMBL" id="TXR54322.1"/>
    </source>
</evidence>
<proteinExistence type="inferred from homology"/>
<dbReference type="InterPro" id="IPR013549">
    <property type="entry name" value="DUF1731"/>
</dbReference>
<dbReference type="EMBL" id="VKAD01000001">
    <property type="protein sequence ID" value="TXR54322.1"/>
    <property type="molecule type" value="Genomic_DNA"/>
</dbReference>
<evidence type="ECO:0000259" key="3">
    <source>
        <dbReference type="Pfam" id="PF08338"/>
    </source>
</evidence>
<name>A0A5C8Z8R3_9GAMM</name>
<dbReference type="SUPFAM" id="SSF51735">
    <property type="entry name" value="NAD(P)-binding Rossmann-fold domains"/>
    <property type="match status" value="1"/>
</dbReference>
<dbReference type="Proteomes" id="UP000321764">
    <property type="component" value="Unassembled WGS sequence"/>
</dbReference>
<evidence type="ECO:0000256" key="1">
    <source>
        <dbReference type="ARBA" id="ARBA00009353"/>
    </source>
</evidence>
<dbReference type="InterPro" id="IPR036291">
    <property type="entry name" value="NAD(P)-bd_dom_sf"/>
</dbReference>
<dbReference type="InterPro" id="IPR010099">
    <property type="entry name" value="SDR39U1"/>
</dbReference>
<dbReference type="Pfam" id="PF08338">
    <property type="entry name" value="DUF1731"/>
    <property type="match status" value="1"/>
</dbReference>
<keyword evidence="5" id="KW-1185">Reference proteome</keyword>
<dbReference type="PANTHER" id="PTHR11092:SF0">
    <property type="entry name" value="EPIMERASE FAMILY PROTEIN SDR39U1"/>
    <property type="match status" value="1"/>
</dbReference>
<accession>A0A5C8Z8R3</accession>
<dbReference type="RefSeq" id="WP_147713720.1">
    <property type="nucleotide sequence ID" value="NZ_VKAD01000001.1"/>
</dbReference>
<evidence type="ECO:0000313" key="5">
    <source>
        <dbReference type="Proteomes" id="UP000321764"/>
    </source>
</evidence>
<dbReference type="InterPro" id="IPR001509">
    <property type="entry name" value="Epimerase_deHydtase"/>
</dbReference>
<dbReference type="Pfam" id="PF01370">
    <property type="entry name" value="Epimerase"/>
    <property type="match status" value="1"/>
</dbReference>
<feature type="domain" description="NAD-dependent epimerase/dehydratase" evidence="2">
    <location>
        <begin position="3"/>
        <end position="214"/>
    </location>
</feature>
<sequence>MHILMTGGTGLIGRSFIERYSEYRYTVLTRSKTRAAKKFGANVQLINQLNELSNLDDFDAVINLAGEPIADKRWTDKQKQKLISSRLEITDQLVAMIERSASPPSVFLSGSAIGVYGAENESQTAESDIIIAKDFAAQLCLDWEQAASKAAHKTRLCLLRTGVVLSPKGGALKKMLPAFRLGLGGAVGHGQQYMSWIHIDDMLAAMYFLLSQPQISGPVNMTAPVPATNAELSAALAASLNRRLFFRIPAAFLQLALGEASSLLLGSVKVLPNRLQQHGYSFSRATIGSAFKELKKS</sequence>
<gene>
    <name evidence="4" type="ORF">FME95_07240</name>
</gene>
<feature type="domain" description="DUF1731" evidence="3">
    <location>
        <begin position="248"/>
        <end position="294"/>
    </location>
</feature>
<protein>
    <submittedName>
        <fullName evidence="4">TIGR01777 family protein</fullName>
    </submittedName>
</protein>
<dbReference type="PANTHER" id="PTHR11092">
    <property type="entry name" value="SUGAR NUCLEOTIDE EPIMERASE RELATED"/>
    <property type="match status" value="1"/>
</dbReference>